<sequence>MTQTRRIDDDTLSDYLVQHLLGSRSGVNMFRAAASTWKGTEHERALKDIAGQILEEQERLERLIHEVGGRVPVTARAVGVAARVGGRLNPVNALRSRRSGWTQVELDLLQGALQAKSGMWHVLAELAPHDPRIDESEMHELYDSAQRQQEEVRRIASAVLPEQFLRG</sequence>
<accession>A0A4Y8X3J3</accession>
<dbReference type="AlphaFoldDB" id="A0A4Y8X3J3"/>
<organism evidence="1 2">
    <name type="scientific">Micrococcus flavus</name>
    <dbReference type="NCBI Taxonomy" id="384602"/>
    <lineage>
        <taxon>Bacteria</taxon>
        <taxon>Bacillati</taxon>
        <taxon>Actinomycetota</taxon>
        <taxon>Actinomycetes</taxon>
        <taxon>Micrococcales</taxon>
        <taxon>Micrococcaceae</taxon>
        <taxon>Micrococcus</taxon>
    </lineage>
</organism>
<protein>
    <recommendedName>
        <fullName evidence="3">DUF892 family protein</fullName>
    </recommendedName>
</protein>
<dbReference type="OrthoDB" id="3733286at2"/>
<proteinExistence type="predicted"/>
<comment type="caution">
    <text evidence="1">The sequence shown here is derived from an EMBL/GenBank/DDBJ whole genome shotgun (WGS) entry which is preliminary data.</text>
</comment>
<keyword evidence="2" id="KW-1185">Reference proteome</keyword>
<evidence type="ECO:0008006" key="3">
    <source>
        <dbReference type="Google" id="ProtNLM"/>
    </source>
</evidence>
<reference evidence="1 2" key="1">
    <citation type="submission" date="2020-08" db="EMBL/GenBank/DDBJ databases">
        <title>Sequencing the genomes of 1000 actinobacteria strains.</title>
        <authorList>
            <person name="Klenk H.-P."/>
        </authorList>
    </citation>
    <scope>NUCLEOTIDE SEQUENCE [LARGE SCALE GENOMIC DNA]</scope>
    <source>
        <strain evidence="1 2">DSM 19079</strain>
    </source>
</reference>
<name>A0A4Y8X3J3_9MICC</name>
<evidence type="ECO:0000313" key="2">
    <source>
        <dbReference type="Proteomes" id="UP000560081"/>
    </source>
</evidence>
<dbReference type="EMBL" id="JACHMC010000001">
    <property type="protein sequence ID" value="MBB4882196.1"/>
    <property type="molecule type" value="Genomic_DNA"/>
</dbReference>
<gene>
    <name evidence="1" type="ORF">BJ976_000547</name>
</gene>
<dbReference type="RefSeq" id="WP_135028649.1">
    <property type="nucleotide sequence ID" value="NZ_BMLA01000006.1"/>
</dbReference>
<dbReference type="Proteomes" id="UP000560081">
    <property type="component" value="Unassembled WGS sequence"/>
</dbReference>
<evidence type="ECO:0000313" key="1">
    <source>
        <dbReference type="EMBL" id="MBB4882196.1"/>
    </source>
</evidence>